<evidence type="ECO:0000256" key="3">
    <source>
        <dbReference type="ARBA" id="ARBA00006576"/>
    </source>
</evidence>
<evidence type="ECO:0000313" key="18">
    <source>
        <dbReference type="Proteomes" id="UP000274907"/>
    </source>
</evidence>
<dbReference type="Proteomes" id="UP000274907">
    <property type="component" value="Unassembled WGS sequence"/>
</dbReference>
<feature type="binding site" evidence="14">
    <location>
        <position position="119"/>
    </location>
    <ligand>
        <name>Zn(2+)</name>
        <dbReference type="ChEBI" id="CHEBI:29105"/>
        <note>catalytic</note>
    </ligand>
</feature>
<dbReference type="SUPFAM" id="SSF53927">
    <property type="entry name" value="Cytidine deaminase-like"/>
    <property type="match status" value="1"/>
</dbReference>
<dbReference type="InterPro" id="IPR050202">
    <property type="entry name" value="Cyt/Deoxycyt_deaminase"/>
</dbReference>
<dbReference type="GO" id="GO:0055086">
    <property type="term" value="P:nucleobase-containing small molecule metabolic process"/>
    <property type="evidence" value="ECO:0007669"/>
    <property type="project" value="UniProtKB-ARBA"/>
</dbReference>
<protein>
    <recommendedName>
        <fullName evidence="5 15">Cytidine deaminase</fullName>
        <ecNumber evidence="4 15">3.5.4.5</ecNumber>
    </recommendedName>
    <alternativeName>
        <fullName evidence="9 15">Cytidine aminohydrolase</fullName>
    </alternativeName>
</protein>
<evidence type="ECO:0000256" key="13">
    <source>
        <dbReference type="PIRSR" id="PIRSR606262-1"/>
    </source>
</evidence>
<comment type="catalytic activity">
    <reaction evidence="11 15">
        <text>cytidine + H2O + H(+) = uridine + NH4(+)</text>
        <dbReference type="Rhea" id="RHEA:16069"/>
        <dbReference type="ChEBI" id="CHEBI:15377"/>
        <dbReference type="ChEBI" id="CHEBI:15378"/>
        <dbReference type="ChEBI" id="CHEBI:16704"/>
        <dbReference type="ChEBI" id="CHEBI:17562"/>
        <dbReference type="ChEBI" id="CHEBI:28938"/>
        <dbReference type="EC" id="3.5.4.5"/>
    </reaction>
</comment>
<dbReference type="EC" id="3.5.4.5" evidence="4 15"/>
<keyword evidence="8 14" id="KW-0862">Zinc</keyword>
<feature type="binding site" evidence="14">
    <location>
        <position position="116"/>
    </location>
    <ligand>
        <name>Zn(2+)</name>
        <dbReference type="ChEBI" id="CHEBI:29105"/>
        <note>catalytic</note>
    </ligand>
</feature>
<proteinExistence type="inferred from homology"/>
<evidence type="ECO:0000256" key="12">
    <source>
        <dbReference type="ARBA" id="ARBA00056327"/>
    </source>
</evidence>
<dbReference type="InterPro" id="IPR002125">
    <property type="entry name" value="CMP_dCMP_dom"/>
</dbReference>
<dbReference type="Pfam" id="PF00383">
    <property type="entry name" value="dCMP_cyt_deam_1"/>
    <property type="match status" value="1"/>
</dbReference>
<keyword evidence="7 15" id="KW-0378">Hydrolase</keyword>
<reference evidence="17 18" key="1">
    <citation type="submission" date="2018-12" db="EMBL/GenBank/DDBJ databases">
        <title>YIM 101343 draft genome.</title>
        <authorList>
            <person name="Chen X."/>
        </authorList>
    </citation>
    <scope>NUCLEOTIDE SEQUENCE [LARGE SCALE GENOMIC DNA]</scope>
    <source>
        <strain evidence="17 18">YIM 101343</strain>
    </source>
</reference>
<gene>
    <name evidence="17" type="ORF">EAH68_10145</name>
</gene>
<feature type="active site" description="Proton donor" evidence="13">
    <location>
        <position position="86"/>
    </location>
</feature>
<dbReference type="NCBIfam" id="NF004064">
    <property type="entry name" value="PRK05578.1"/>
    <property type="match status" value="1"/>
</dbReference>
<dbReference type="PROSITE" id="PS51747">
    <property type="entry name" value="CYT_DCMP_DEAMINASES_2"/>
    <property type="match status" value="1"/>
</dbReference>
<dbReference type="GO" id="GO:0008270">
    <property type="term" value="F:zinc ion binding"/>
    <property type="evidence" value="ECO:0007669"/>
    <property type="project" value="UniProtKB-UniRule"/>
</dbReference>
<dbReference type="FunFam" id="3.40.140.10:FF:000008">
    <property type="entry name" value="Cytidine deaminase"/>
    <property type="match status" value="1"/>
</dbReference>
<dbReference type="InterPro" id="IPR016193">
    <property type="entry name" value="Cytidine_deaminase-like"/>
</dbReference>
<evidence type="ECO:0000256" key="9">
    <source>
        <dbReference type="ARBA" id="ARBA00032005"/>
    </source>
</evidence>
<evidence type="ECO:0000256" key="5">
    <source>
        <dbReference type="ARBA" id="ARBA00018266"/>
    </source>
</evidence>
<comment type="cofactor">
    <cofactor evidence="1 14 15">
        <name>Zn(2+)</name>
        <dbReference type="ChEBI" id="CHEBI:29105"/>
    </cofactor>
</comment>
<dbReference type="CDD" id="cd01283">
    <property type="entry name" value="cytidine_deaminase"/>
    <property type="match status" value="1"/>
</dbReference>
<dbReference type="AlphaFoldDB" id="A0A430HWM3"/>
<dbReference type="OrthoDB" id="9795347at2"/>
<evidence type="ECO:0000256" key="2">
    <source>
        <dbReference type="ARBA" id="ARBA00003949"/>
    </source>
</evidence>
<dbReference type="PANTHER" id="PTHR11644">
    <property type="entry name" value="CYTIDINE DEAMINASE"/>
    <property type="match status" value="1"/>
</dbReference>
<evidence type="ECO:0000256" key="14">
    <source>
        <dbReference type="PIRSR" id="PIRSR606262-3"/>
    </source>
</evidence>
<keyword evidence="6 14" id="KW-0479">Metal-binding</keyword>
<comment type="function">
    <text evidence="2 15">This enzyme scavenges exogenous and endogenous cytidine and 2'-deoxycytidine for UMP synthesis.</text>
</comment>
<dbReference type="PANTHER" id="PTHR11644:SF2">
    <property type="entry name" value="CYTIDINE DEAMINASE"/>
    <property type="match status" value="1"/>
</dbReference>
<evidence type="ECO:0000313" key="17">
    <source>
        <dbReference type="EMBL" id="RSZ62067.1"/>
    </source>
</evidence>
<feature type="binding site" evidence="14">
    <location>
        <position position="84"/>
    </location>
    <ligand>
        <name>Zn(2+)</name>
        <dbReference type="ChEBI" id="CHEBI:29105"/>
        <note>catalytic</note>
    </ligand>
</feature>
<dbReference type="EMBL" id="RXHJ01000013">
    <property type="protein sequence ID" value="RSZ62067.1"/>
    <property type="molecule type" value="Genomic_DNA"/>
</dbReference>
<evidence type="ECO:0000256" key="10">
    <source>
        <dbReference type="ARBA" id="ARBA00049252"/>
    </source>
</evidence>
<dbReference type="InterPro" id="IPR006262">
    <property type="entry name" value="Cyt_deam_tetra"/>
</dbReference>
<dbReference type="GO" id="GO:0004126">
    <property type="term" value="F:cytidine deaminase activity"/>
    <property type="evidence" value="ECO:0007669"/>
    <property type="project" value="UniProtKB-UniRule"/>
</dbReference>
<accession>A0A430HWM3</accession>
<comment type="function">
    <text evidence="12">Recycles cytidine and 2-deoxycytidine for uridine and 2-deoxyuridine synthesis, respectively. Catalyzes the hydrolytic deamination of cytidine and 2-deoxycytidine to form, respectively, uridine and 2-deoxyuridine.</text>
</comment>
<evidence type="ECO:0000256" key="1">
    <source>
        <dbReference type="ARBA" id="ARBA00001947"/>
    </source>
</evidence>
<dbReference type="PROSITE" id="PS00903">
    <property type="entry name" value="CYT_DCMP_DEAMINASES_1"/>
    <property type="match status" value="1"/>
</dbReference>
<name>A0A430HWM3_9CORY</name>
<evidence type="ECO:0000256" key="4">
    <source>
        <dbReference type="ARBA" id="ARBA00012783"/>
    </source>
</evidence>
<organism evidence="17 18">
    <name type="scientific">Corynebacterium hylobatis</name>
    <dbReference type="NCBI Taxonomy" id="1859290"/>
    <lineage>
        <taxon>Bacteria</taxon>
        <taxon>Bacillati</taxon>
        <taxon>Actinomycetota</taxon>
        <taxon>Actinomycetes</taxon>
        <taxon>Mycobacteriales</taxon>
        <taxon>Corynebacteriaceae</taxon>
        <taxon>Corynebacterium</taxon>
    </lineage>
</organism>
<keyword evidence="18" id="KW-1185">Reference proteome</keyword>
<dbReference type="InterPro" id="IPR016192">
    <property type="entry name" value="APOBEC/CMP_deaminase_Zn-bd"/>
</dbReference>
<feature type="domain" description="CMP/dCMP-type deaminase" evidence="16">
    <location>
        <begin position="32"/>
        <end position="147"/>
    </location>
</feature>
<sequence>MRSWLRAGCAGFSSTATPGADNVDHVHASQPQGETVLLDAAARAATFAYAPYSNFTVGAALLTTGGQMFTGCNVENAAFGETICAERNAVTTMVAAGLREIDTIAVVGGEGPCWPCGACRQVLAEFGCRRVVVAGPDGPLEVAFTDLLPHSFGGPGNR</sequence>
<dbReference type="GO" id="GO:0072527">
    <property type="term" value="P:pyrimidine-containing compound metabolic process"/>
    <property type="evidence" value="ECO:0007669"/>
    <property type="project" value="UniProtKB-ARBA"/>
</dbReference>
<evidence type="ECO:0000256" key="11">
    <source>
        <dbReference type="ARBA" id="ARBA00049558"/>
    </source>
</evidence>
<comment type="similarity">
    <text evidence="3 15">Belongs to the cytidine and deoxycytidylate deaminase family.</text>
</comment>
<dbReference type="Gene3D" id="3.40.140.10">
    <property type="entry name" value="Cytidine Deaminase, domain 2"/>
    <property type="match status" value="1"/>
</dbReference>
<evidence type="ECO:0000259" key="16">
    <source>
        <dbReference type="PROSITE" id="PS51747"/>
    </source>
</evidence>
<evidence type="ECO:0000256" key="7">
    <source>
        <dbReference type="ARBA" id="ARBA00022801"/>
    </source>
</evidence>
<evidence type="ECO:0000256" key="8">
    <source>
        <dbReference type="ARBA" id="ARBA00022833"/>
    </source>
</evidence>
<dbReference type="GO" id="GO:0005829">
    <property type="term" value="C:cytosol"/>
    <property type="evidence" value="ECO:0007669"/>
    <property type="project" value="TreeGrafter"/>
</dbReference>
<comment type="catalytic activity">
    <reaction evidence="10 15">
        <text>2'-deoxycytidine + H2O + H(+) = 2'-deoxyuridine + NH4(+)</text>
        <dbReference type="Rhea" id="RHEA:13433"/>
        <dbReference type="ChEBI" id="CHEBI:15377"/>
        <dbReference type="ChEBI" id="CHEBI:15378"/>
        <dbReference type="ChEBI" id="CHEBI:15698"/>
        <dbReference type="ChEBI" id="CHEBI:16450"/>
        <dbReference type="ChEBI" id="CHEBI:28938"/>
        <dbReference type="EC" id="3.5.4.5"/>
    </reaction>
</comment>
<evidence type="ECO:0000256" key="15">
    <source>
        <dbReference type="RuleBase" id="RU364006"/>
    </source>
</evidence>
<dbReference type="GO" id="GO:0042802">
    <property type="term" value="F:identical protein binding"/>
    <property type="evidence" value="ECO:0007669"/>
    <property type="project" value="UniProtKB-ARBA"/>
</dbReference>
<dbReference type="NCBIfam" id="TIGR01354">
    <property type="entry name" value="cyt_deam_tetra"/>
    <property type="match status" value="1"/>
</dbReference>
<comment type="caution">
    <text evidence="17">The sequence shown here is derived from an EMBL/GenBank/DDBJ whole genome shotgun (WGS) entry which is preliminary data.</text>
</comment>
<evidence type="ECO:0000256" key="6">
    <source>
        <dbReference type="ARBA" id="ARBA00022723"/>
    </source>
</evidence>